<dbReference type="Proteomes" id="UP000046067">
    <property type="component" value="Unassembled WGS sequence"/>
</dbReference>
<protein>
    <submittedName>
        <fullName evidence="1">Uncharacterized protein</fullName>
    </submittedName>
</protein>
<evidence type="ECO:0000313" key="1">
    <source>
        <dbReference type="EMBL" id="CSC66639.1"/>
    </source>
</evidence>
<dbReference type="AlphaFoldDB" id="A0A655ZED5"/>
<proteinExistence type="predicted"/>
<evidence type="ECO:0000313" key="2">
    <source>
        <dbReference type="Proteomes" id="UP000046067"/>
    </source>
</evidence>
<accession>A0A655ZED5</accession>
<gene>
    <name evidence="1" type="ORF">ERS013201_03214</name>
</gene>
<dbReference type="EMBL" id="CWQJ01000026">
    <property type="protein sequence ID" value="CSC66639.1"/>
    <property type="molecule type" value="Genomic_DNA"/>
</dbReference>
<name>A0A655ZED5_VIBCL</name>
<sequence>MVIGVLTAIRIREETANSRASHYRGIIFISRKHIIRRLFKGVFDHFEQRFILFNPINGPICIEDLVTAVL</sequence>
<organism evidence="1 2">
    <name type="scientific">Vibrio cholerae</name>
    <dbReference type="NCBI Taxonomy" id="666"/>
    <lineage>
        <taxon>Bacteria</taxon>
        <taxon>Pseudomonadati</taxon>
        <taxon>Pseudomonadota</taxon>
        <taxon>Gammaproteobacteria</taxon>
        <taxon>Vibrionales</taxon>
        <taxon>Vibrionaceae</taxon>
        <taxon>Vibrio</taxon>
    </lineage>
</organism>
<reference evidence="1 2" key="1">
    <citation type="submission" date="2015-07" db="EMBL/GenBank/DDBJ databases">
        <authorList>
            <consortium name="Pathogen Informatics"/>
        </authorList>
    </citation>
    <scope>NUCLEOTIDE SEQUENCE [LARGE SCALE GENOMIC DNA]</scope>
    <source>
        <strain evidence="1 2">A325</strain>
    </source>
</reference>